<dbReference type="AlphaFoldDB" id="A0A0D2MT01"/>
<dbReference type="InterPro" id="IPR032675">
    <property type="entry name" value="LRR_dom_sf"/>
</dbReference>
<dbReference type="PANTHER" id="PTHR47186">
    <property type="entry name" value="LEUCINE-RICH REPEAT-CONTAINING PROTEIN 57"/>
    <property type="match status" value="1"/>
</dbReference>
<protein>
    <submittedName>
        <fullName evidence="2">Uncharacterized protein</fullName>
    </submittedName>
</protein>
<dbReference type="GeneID" id="25737271"/>
<dbReference type="SUPFAM" id="SSF52047">
    <property type="entry name" value="RNI-like"/>
    <property type="match status" value="1"/>
</dbReference>
<gene>
    <name evidence="2" type="ORF">MNEG_4393</name>
</gene>
<accession>A0A0D2MT01</accession>
<sequence>MERLKDNDSKVAASVCKAWHAAARGAVVALPKAIKPEDISSAVKVFPGLSELIITYKDSQFGIKNAAKLSYELVAVGQAPRLERLAFVGVVSAINALAMAVMRKQPRDGRPCLGRLVELRILGTPSDDDPSGRRGDTIPATKLCELGRGLPCLRMLALDNPQLDAPSKDPAPLQHFVALRRLELICTPADSIGRLARSAPQLDHLALTGCRIRDLGIIGHPTLLRLQVLELTLCKALKSLPPGGGLSGLDTLVMNGCPDFLPALDLTLLQGLRRMHIDGTDDALRYVWPCISLRYLRVRDAEGIAIKPSIAKLTQLQTLDLGGDEALTTLPLGTADALLGISSLNKVVLSAKSMQLEQNQPELQRLQAAARAGRIRVRSG</sequence>
<dbReference type="EMBL" id="KK100826">
    <property type="protein sequence ID" value="KIZ03567.1"/>
    <property type="molecule type" value="Genomic_DNA"/>
</dbReference>
<evidence type="ECO:0000256" key="1">
    <source>
        <dbReference type="ARBA" id="ARBA00004430"/>
    </source>
</evidence>
<keyword evidence="3" id="KW-1185">Reference proteome</keyword>
<dbReference type="RefSeq" id="XP_013902586.1">
    <property type="nucleotide sequence ID" value="XM_014047132.1"/>
</dbReference>
<dbReference type="Gene3D" id="3.80.10.10">
    <property type="entry name" value="Ribonuclease Inhibitor"/>
    <property type="match status" value="1"/>
</dbReference>
<dbReference type="GO" id="GO:0005930">
    <property type="term" value="C:axoneme"/>
    <property type="evidence" value="ECO:0007669"/>
    <property type="project" value="UniProtKB-SubCell"/>
</dbReference>
<dbReference type="Proteomes" id="UP000054498">
    <property type="component" value="Unassembled WGS sequence"/>
</dbReference>
<proteinExistence type="predicted"/>
<name>A0A0D2MT01_9CHLO</name>
<evidence type="ECO:0000313" key="2">
    <source>
        <dbReference type="EMBL" id="KIZ03567.1"/>
    </source>
</evidence>
<reference evidence="2 3" key="1">
    <citation type="journal article" date="2013" name="BMC Genomics">
        <title>Reconstruction of the lipid metabolism for the microalga Monoraphidium neglectum from its genome sequence reveals characteristics suitable for biofuel production.</title>
        <authorList>
            <person name="Bogen C."/>
            <person name="Al-Dilaimi A."/>
            <person name="Albersmeier A."/>
            <person name="Wichmann J."/>
            <person name="Grundmann M."/>
            <person name="Rupp O."/>
            <person name="Lauersen K.J."/>
            <person name="Blifernez-Klassen O."/>
            <person name="Kalinowski J."/>
            <person name="Goesmann A."/>
            <person name="Mussgnug J.H."/>
            <person name="Kruse O."/>
        </authorList>
    </citation>
    <scope>NUCLEOTIDE SEQUENCE [LARGE SCALE GENOMIC DNA]</scope>
    <source>
        <strain evidence="2 3">SAG 48.87</strain>
    </source>
</reference>
<dbReference type="KEGG" id="mng:MNEG_4393"/>
<dbReference type="PANTHER" id="PTHR47186:SF3">
    <property type="entry name" value="OS09G0267800 PROTEIN"/>
    <property type="match status" value="1"/>
</dbReference>
<evidence type="ECO:0000313" key="3">
    <source>
        <dbReference type="Proteomes" id="UP000054498"/>
    </source>
</evidence>
<organism evidence="2 3">
    <name type="scientific">Monoraphidium neglectum</name>
    <dbReference type="NCBI Taxonomy" id="145388"/>
    <lineage>
        <taxon>Eukaryota</taxon>
        <taxon>Viridiplantae</taxon>
        <taxon>Chlorophyta</taxon>
        <taxon>core chlorophytes</taxon>
        <taxon>Chlorophyceae</taxon>
        <taxon>CS clade</taxon>
        <taxon>Sphaeropleales</taxon>
        <taxon>Selenastraceae</taxon>
        <taxon>Monoraphidium</taxon>
    </lineage>
</organism>
<comment type="subcellular location">
    <subcellularLocation>
        <location evidence="1">Cytoplasm</location>
        <location evidence="1">Cytoskeleton</location>
        <location evidence="1">Cilium axoneme</location>
    </subcellularLocation>
</comment>